<evidence type="ECO:0000313" key="4">
    <source>
        <dbReference type="EMBL" id="OZG59255.1"/>
    </source>
</evidence>
<accession>A0A261FJQ6</accession>
<dbReference type="STRING" id="1603886.GCA_001895165_01563"/>
<feature type="compositionally biased region" description="Basic and acidic residues" evidence="2">
    <location>
        <begin position="1"/>
        <end position="16"/>
    </location>
</feature>
<proteinExistence type="predicted"/>
<dbReference type="RefSeq" id="WP_094725488.1">
    <property type="nucleotide sequence ID" value="NZ_BDIS01000019.1"/>
</dbReference>
<comment type="caution">
    <text evidence="4">The sequence shown here is derived from an EMBL/GenBank/DDBJ whole genome shotgun (WGS) entry which is preliminary data.</text>
</comment>
<keyword evidence="3" id="KW-0812">Transmembrane</keyword>
<feature type="region of interest" description="Disordered" evidence="2">
    <location>
        <begin position="1"/>
        <end position="33"/>
    </location>
</feature>
<feature type="compositionally biased region" description="Gly residues" evidence="2">
    <location>
        <begin position="290"/>
        <end position="313"/>
    </location>
</feature>
<dbReference type="OrthoDB" id="3232886at2"/>
<dbReference type="Proteomes" id="UP000216352">
    <property type="component" value="Unassembled WGS sequence"/>
</dbReference>
<organism evidence="4 5">
    <name type="scientific">Bifidobacterium lemurum</name>
    <dbReference type="NCBI Taxonomy" id="1603886"/>
    <lineage>
        <taxon>Bacteria</taxon>
        <taxon>Bacillati</taxon>
        <taxon>Actinomycetota</taxon>
        <taxon>Actinomycetes</taxon>
        <taxon>Bifidobacteriales</taxon>
        <taxon>Bifidobacteriaceae</taxon>
        <taxon>Bifidobacterium</taxon>
    </lineage>
</organism>
<name>A0A261FJQ6_9BIFI</name>
<evidence type="ECO:0000256" key="1">
    <source>
        <dbReference type="SAM" id="Coils"/>
    </source>
</evidence>
<evidence type="ECO:0000256" key="2">
    <source>
        <dbReference type="SAM" id="MobiDB-lite"/>
    </source>
</evidence>
<sequence length="322" mass="32254">MTDEKDMKGAEPEKTSSVDAGAEGTGSAPDSKRPKWLIPAIAAACVVVVAAAGIGGWTAWHHAQLSEAKSACAEASDTVRVAMNKYNTLLNGDAADAAETSEDVVADAAVLEDLATAIDAEAPSYAGCTAASASGLDEAAASLAEASEWYETHTKSLQAAVDAVDASVLDKTVSDARTLLDSTDGKVQDKSTREALEKAIGERDADAIAQAVKAVNASVKAKEEADRKAQEEAEAEAAAQAQAEAEAAAQAQAQAQQYSYGQSYTPSYSYGTGGYSGGTSSGGSTSSGSTSGGSSGWNGYQGDGTGNQGGAPGGVIPPNVAG</sequence>
<keyword evidence="3" id="KW-0472">Membrane</keyword>
<keyword evidence="1" id="KW-0175">Coiled coil</keyword>
<dbReference type="AlphaFoldDB" id="A0A261FJQ6"/>
<keyword evidence="5" id="KW-1185">Reference proteome</keyword>
<feature type="coiled-coil region" evidence="1">
    <location>
        <begin position="221"/>
        <end position="248"/>
    </location>
</feature>
<feature type="region of interest" description="Disordered" evidence="2">
    <location>
        <begin position="274"/>
        <end position="322"/>
    </location>
</feature>
<dbReference type="EMBL" id="MWWX01000024">
    <property type="protein sequence ID" value="OZG59255.1"/>
    <property type="molecule type" value="Genomic_DNA"/>
</dbReference>
<feature type="transmembrane region" description="Helical" evidence="3">
    <location>
        <begin position="36"/>
        <end position="60"/>
    </location>
</feature>
<reference evidence="4 5" key="1">
    <citation type="journal article" date="2017" name="BMC Genomics">
        <title>Comparative genomic and phylogenomic analyses of the Bifidobacteriaceae family.</title>
        <authorList>
            <person name="Lugli G.A."/>
            <person name="Milani C."/>
            <person name="Turroni F."/>
            <person name="Duranti S."/>
            <person name="Mancabelli L."/>
            <person name="Mangifesta M."/>
            <person name="Ferrario C."/>
            <person name="Modesto M."/>
            <person name="Mattarelli P."/>
            <person name="Jiri K."/>
            <person name="van Sinderen D."/>
            <person name="Ventura M."/>
        </authorList>
    </citation>
    <scope>NUCLEOTIDE SEQUENCE [LARGE SCALE GENOMIC DNA]</scope>
    <source>
        <strain evidence="4 5">DSM 28807</strain>
    </source>
</reference>
<evidence type="ECO:0000256" key="3">
    <source>
        <dbReference type="SAM" id="Phobius"/>
    </source>
</evidence>
<protein>
    <submittedName>
        <fullName evidence="4">Colicin transporter</fullName>
    </submittedName>
</protein>
<evidence type="ECO:0000313" key="5">
    <source>
        <dbReference type="Proteomes" id="UP000216352"/>
    </source>
</evidence>
<gene>
    <name evidence="4" type="ORF">BLEM_2290</name>
</gene>
<keyword evidence="3" id="KW-1133">Transmembrane helix</keyword>